<protein>
    <submittedName>
        <fullName evidence="1">Uncharacterized protein</fullName>
    </submittedName>
</protein>
<name>R7QNC5_CHOCR</name>
<organism evidence="1 2">
    <name type="scientific">Chondrus crispus</name>
    <name type="common">Carrageen Irish moss</name>
    <name type="synonym">Polymorpha crispa</name>
    <dbReference type="NCBI Taxonomy" id="2769"/>
    <lineage>
        <taxon>Eukaryota</taxon>
        <taxon>Rhodophyta</taxon>
        <taxon>Florideophyceae</taxon>
        <taxon>Rhodymeniophycidae</taxon>
        <taxon>Gigartinales</taxon>
        <taxon>Gigartinaceae</taxon>
        <taxon>Chondrus</taxon>
    </lineage>
</organism>
<dbReference type="KEGG" id="ccp:CHC_T00000352001"/>
<dbReference type="Proteomes" id="UP000012073">
    <property type="component" value="Unassembled WGS sequence"/>
</dbReference>
<keyword evidence="2" id="KW-1185">Reference proteome</keyword>
<sequence>MLAQVASSHGLHTHEDCSLSLGIGGDFISPENGTVKGRCVKGDFRFHGRLESVTCALHFENSKKKITITPPTFPPSPRLCGILMAQPERSQEIHATTTRDTEYCISVELNSGLTEDFSRGLRRSKQ</sequence>
<proteinExistence type="predicted"/>
<dbReference type="EMBL" id="HG002055">
    <property type="protein sequence ID" value="CDF39599.1"/>
    <property type="molecule type" value="Genomic_DNA"/>
</dbReference>
<dbReference type="RefSeq" id="XP_005709893.1">
    <property type="nucleotide sequence ID" value="XM_005709836.1"/>
</dbReference>
<reference evidence="2" key="1">
    <citation type="journal article" date="2013" name="Proc. Natl. Acad. Sci. U.S.A.">
        <title>Genome structure and metabolic features in the red seaweed Chondrus crispus shed light on evolution of the Archaeplastida.</title>
        <authorList>
            <person name="Collen J."/>
            <person name="Porcel B."/>
            <person name="Carre W."/>
            <person name="Ball S.G."/>
            <person name="Chaparro C."/>
            <person name="Tonon T."/>
            <person name="Barbeyron T."/>
            <person name="Michel G."/>
            <person name="Noel B."/>
            <person name="Valentin K."/>
            <person name="Elias M."/>
            <person name="Artiguenave F."/>
            <person name="Arun A."/>
            <person name="Aury J.M."/>
            <person name="Barbosa-Neto J.F."/>
            <person name="Bothwell J.H."/>
            <person name="Bouget F.Y."/>
            <person name="Brillet L."/>
            <person name="Cabello-Hurtado F."/>
            <person name="Capella-Gutierrez S."/>
            <person name="Charrier B."/>
            <person name="Cladiere L."/>
            <person name="Cock J.M."/>
            <person name="Coelho S.M."/>
            <person name="Colleoni C."/>
            <person name="Czjzek M."/>
            <person name="Da Silva C."/>
            <person name="Delage L."/>
            <person name="Denoeud F."/>
            <person name="Deschamps P."/>
            <person name="Dittami S.M."/>
            <person name="Gabaldon T."/>
            <person name="Gachon C.M."/>
            <person name="Groisillier A."/>
            <person name="Herve C."/>
            <person name="Jabbari K."/>
            <person name="Katinka M."/>
            <person name="Kloareg B."/>
            <person name="Kowalczyk N."/>
            <person name="Labadie K."/>
            <person name="Leblanc C."/>
            <person name="Lopez P.J."/>
            <person name="McLachlan D.H."/>
            <person name="Meslet-Cladiere L."/>
            <person name="Moustafa A."/>
            <person name="Nehr Z."/>
            <person name="Nyvall Collen P."/>
            <person name="Panaud O."/>
            <person name="Partensky F."/>
            <person name="Poulain J."/>
            <person name="Rensing S.A."/>
            <person name="Rousvoal S."/>
            <person name="Samson G."/>
            <person name="Symeonidi A."/>
            <person name="Weissenbach J."/>
            <person name="Zambounis A."/>
            <person name="Wincker P."/>
            <person name="Boyen C."/>
        </authorList>
    </citation>
    <scope>NUCLEOTIDE SEQUENCE [LARGE SCALE GENOMIC DNA]</scope>
    <source>
        <strain evidence="2">cv. Stackhouse</strain>
    </source>
</reference>
<evidence type="ECO:0000313" key="2">
    <source>
        <dbReference type="Proteomes" id="UP000012073"/>
    </source>
</evidence>
<accession>R7QNC5</accession>
<dbReference type="Gramene" id="CDF39599">
    <property type="protein sequence ID" value="CDF39599"/>
    <property type="gene ID" value="CHC_T00000352001"/>
</dbReference>
<dbReference type="GeneID" id="17317618"/>
<gene>
    <name evidence="1" type="ORF">CHC_T00000352001</name>
</gene>
<evidence type="ECO:0000313" key="1">
    <source>
        <dbReference type="EMBL" id="CDF39599.1"/>
    </source>
</evidence>
<dbReference type="AlphaFoldDB" id="R7QNC5"/>